<evidence type="ECO:0000313" key="2">
    <source>
        <dbReference type="EMBL" id="MDH6197987.1"/>
    </source>
</evidence>
<keyword evidence="3" id="KW-1185">Reference proteome</keyword>
<reference evidence="2 3" key="1">
    <citation type="submission" date="2023-04" db="EMBL/GenBank/DDBJ databases">
        <title>Forest soil microbial communities from Buena Vista Peninsula, Colon Province, Panama.</title>
        <authorList>
            <person name="Bouskill N."/>
        </authorList>
    </citation>
    <scope>NUCLEOTIDE SEQUENCE [LARGE SCALE GENOMIC DNA]</scope>
    <source>
        <strain evidence="2 3">AC80</strain>
    </source>
</reference>
<evidence type="ECO:0000256" key="1">
    <source>
        <dbReference type="SAM" id="Phobius"/>
    </source>
</evidence>
<keyword evidence="1" id="KW-0472">Membrane</keyword>
<dbReference type="EMBL" id="JARXVE010000008">
    <property type="protein sequence ID" value="MDH6197987.1"/>
    <property type="molecule type" value="Genomic_DNA"/>
</dbReference>
<feature type="transmembrane region" description="Helical" evidence="1">
    <location>
        <begin position="12"/>
        <end position="37"/>
    </location>
</feature>
<keyword evidence="1" id="KW-1133">Transmembrane helix</keyword>
<proteinExistence type="predicted"/>
<feature type="transmembrane region" description="Helical" evidence="1">
    <location>
        <begin position="77"/>
        <end position="104"/>
    </location>
</feature>
<feature type="transmembrane region" description="Helical" evidence="1">
    <location>
        <begin position="49"/>
        <end position="71"/>
    </location>
</feature>
<comment type="caution">
    <text evidence="2">The sequence shown here is derived from an EMBL/GenBank/DDBJ whole genome shotgun (WGS) entry which is preliminary data.</text>
</comment>
<protein>
    <submittedName>
        <fullName evidence="2">Uncharacterized protein</fullName>
    </submittedName>
</protein>
<organism evidence="2 3">
    <name type="scientific">Mycolicibacterium frederiksbergense</name>
    <dbReference type="NCBI Taxonomy" id="117567"/>
    <lineage>
        <taxon>Bacteria</taxon>
        <taxon>Bacillati</taxon>
        <taxon>Actinomycetota</taxon>
        <taxon>Actinomycetes</taxon>
        <taxon>Mycobacteriales</taxon>
        <taxon>Mycobacteriaceae</taxon>
        <taxon>Mycolicibacterium</taxon>
    </lineage>
</organism>
<accession>A0ABT6L6Z0</accession>
<dbReference type="Proteomes" id="UP001160130">
    <property type="component" value="Unassembled WGS sequence"/>
</dbReference>
<gene>
    <name evidence="2" type="ORF">M2272_004643</name>
</gene>
<sequence>MPWLRGIDSATWRIATWTVPLVFQLVLALLLSTMWIARRWLLGGQGGSATLLLFGAAVCTVVAVATGAIFLMTRRTFLHGVGLASAASAVAILIVSAAAAVWIVQ</sequence>
<evidence type="ECO:0000313" key="3">
    <source>
        <dbReference type="Proteomes" id="UP001160130"/>
    </source>
</evidence>
<keyword evidence="1" id="KW-0812">Transmembrane</keyword>
<name>A0ABT6L6Z0_9MYCO</name>